<evidence type="ECO:0000313" key="1">
    <source>
        <dbReference type="EMBL" id="KAL0909885.1"/>
    </source>
</evidence>
<keyword evidence="2" id="KW-1185">Reference proteome</keyword>
<evidence type="ECO:0000313" key="2">
    <source>
        <dbReference type="Proteomes" id="UP001552299"/>
    </source>
</evidence>
<accession>A0ABD0UAU7</accession>
<sequence>MVDAPLVLGGVVIITIKDDEPLILKLSRRLTRHDIVVMRSRELVLLQVRSEGPLPVTGEYELDKYDYLRNVLLGRKEEDNIQWSEEDQGFRLFGVSSSVRNFFSDFGVLLRFTNTEANSRLQSPHPHTGALSPALTRDPALAHLHCSTLLAASCPCLIHLQSRTPNLPEEEPYAPLPPLYASAFTAAVHNTPPTRVIHCVSFPLSGSHGCFSILAAYIRAPIFLLCRFR</sequence>
<organism evidence="1 2">
    <name type="scientific">Dendrobium thyrsiflorum</name>
    <name type="common">Pinecone-like raceme dendrobium</name>
    <name type="synonym">Orchid</name>
    <dbReference type="NCBI Taxonomy" id="117978"/>
    <lineage>
        <taxon>Eukaryota</taxon>
        <taxon>Viridiplantae</taxon>
        <taxon>Streptophyta</taxon>
        <taxon>Embryophyta</taxon>
        <taxon>Tracheophyta</taxon>
        <taxon>Spermatophyta</taxon>
        <taxon>Magnoliopsida</taxon>
        <taxon>Liliopsida</taxon>
        <taxon>Asparagales</taxon>
        <taxon>Orchidaceae</taxon>
        <taxon>Epidendroideae</taxon>
        <taxon>Malaxideae</taxon>
        <taxon>Dendrobiinae</taxon>
        <taxon>Dendrobium</taxon>
    </lineage>
</organism>
<dbReference type="AlphaFoldDB" id="A0ABD0UAU7"/>
<comment type="caution">
    <text evidence="1">The sequence shown here is derived from an EMBL/GenBank/DDBJ whole genome shotgun (WGS) entry which is preliminary data.</text>
</comment>
<name>A0ABD0UAU7_DENTH</name>
<gene>
    <name evidence="1" type="ORF">M5K25_020794</name>
</gene>
<dbReference type="Proteomes" id="UP001552299">
    <property type="component" value="Unassembled WGS sequence"/>
</dbReference>
<dbReference type="EMBL" id="JANQDX010000016">
    <property type="protein sequence ID" value="KAL0909885.1"/>
    <property type="molecule type" value="Genomic_DNA"/>
</dbReference>
<reference evidence="1 2" key="1">
    <citation type="journal article" date="2024" name="Plant Biotechnol. J.">
        <title>Dendrobium thyrsiflorum genome and its molecular insights into genes involved in important horticultural traits.</title>
        <authorList>
            <person name="Chen B."/>
            <person name="Wang J.Y."/>
            <person name="Zheng P.J."/>
            <person name="Li K.L."/>
            <person name="Liang Y.M."/>
            <person name="Chen X.F."/>
            <person name="Zhang C."/>
            <person name="Zhao X."/>
            <person name="He X."/>
            <person name="Zhang G.Q."/>
            <person name="Liu Z.J."/>
            <person name="Xu Q."/>
        </authorList>
    </citation>
    <scope>NUCLEOTIDE SEQUENCE [LARGE SCALE GENOMIC DNA]</scope>
    <source>
        <strain evidence="1">GZMU011</strain>
    </source>
</reference>
<protein>
    <submittedName>
        <fullName evidence="1">Uncharacterized protein</fullName>
    </submittedName>
</protein>
<proteinExistence type="predicted"/>